<dbReference type="Gene3D" id="1.25.40.390">
    <property type="match status" value="1"/>
</dbReference>
<evidence type="ECO:0000256" key="3">
    <source>
        <dbReference type="ARBA" id="ARBA00022729"/>
    </source>
</evidence>
<reference evidence="8 9" key="1">
    <citation type="submission" date="2016-10" db="EMBL/GenBank/DDBJ databases">
        <authorList>
            <person name="de Groot N.N."/>
        </authorList>
    </citation>
    <scope>NUCLEOTIDE SEQUENCE [LARGE SCALE GENOMIC DNA]</scope>
    <source>
        <strain evidence="8 9">DSM 23399</strain>
    </source>
</reference>
<dbReference type="GO" id="GO:0009279">
    <property type="term" value="C:cell outer membrane"/>
    <property type="evidence" value="ECO:0007669"/>
    <property type="project" value="UniProtKB-SubCell"/>
</dbReference>
<keyword evidence="9" id="KW-1185">Reference proteome</keyword>
<dbReference type="Pfam" id="PF14322">
    <property type="entry name" value="SusD-like_3"/>
    <property type="match status" value="1"/>
</dbReference>
<keyword evidence="4" id="KW-0472">Membrane</keyword>
<comment type="subcellular location">
    <subcellularLocation>
        <location evidence="1">Cell outer membrane</location>
    </subcellularLocation>
</comment>
<evidence type="ECO:0000259" key="7">
    <source>
        <dbReference type="Pfam" id="PF14322"/>
    </source>
</evidence>
<name>A0A1I1A2T3_9BACT</name>
<comment type="similarity">
    <text evidence="2">Belongs to the SusD family.</text>
</comment>
<dbReference type="InterPro" id="IPR012944">
    <property type="entry name" value="SusD_RagB_dom"/>
</dbReference>
<organism evidence="8 9">
    <name type="scientific">Algoriphagus aquimarinus</name>
    <dbReference type="NCBI Taxonomy" id="237018"/>
    <lineage>
        <taxon>Bacteria</taxon>
        <taxon>Pseudomonadati</taxon>
        <taxon>Bacteroidota</taxon>
        <taxon>Cytophagia</taxon>
        <taxon>Cytophagales</taxon>
        <taxon>Cyclobacteriaceae</taxon>
        <taxon>Algoriphagus</taxon>
    </lineage>
</organism>
<dbReference type="PROSITE" id="PS51257">
    <property type="entry name" value="PROKAR_LIPOPROTEIN"/>
    <property type="match status" value="1"/>
</dbReference>
<proteinExistence type="inferred from homology"/>
<evidence type="ECO:0000256" key="5">
    <source>
        <dbReference type="ARBA" id="ARBA00023237"/>
    </source>
</evidence>
<feature type="domain" description="SusD-like N-terminal" evidence="7">
    <location>
        <begin position="24"/>
        <end position="223"/>
    </location>
</feature>
<dbReference type="InterPro" id="IPR033985">
    <property type="entry name" value="SusD-like_N"/>
</dbReference>
<dbReference type="InterPro" id="IPR011990">
    <property type="entry name" value="TPR-like_helical_dom_sf"/>
</dbReference>
<evidence type="ECO:0000259" key="6">
    <source>
        <dbReference type="Pfam" id="PF07980"/>
    </source>
</evidence>
<evidence type="ECO:0000256" key="1">
    <source>
        <dbReference type="ARBA" id="ARBA00004442"/>
    </source>
</evidence>
<evidence type="ECO:0000256" key="4">
    <source>
        <dbReference type="ARBA" id="ARBA00023136"/>
    </source>
</evidence>
<dbReference type="RefSeq" id="WP_245786839.1">
    <property type="nucleotide sequence ID" value="NZ_FOKK01000007.1"/>
</dbReference>
<evidence type="ECO:0000313" key="9">
    <source>
        <dbReference type="Proteomes" id="UP000198790"/>
    </source>
</evidence>
<keyword evidence="5" id="KW-0998">Cell outer membrane</keyword>
<protein>
    <submittedName>
        <fullName evidence="8">Starch-binding associating with outer membrane</fullName>
    </submittedName>
</protein>
<dbReference type="EMBL" id="FOKK01000007">
    <property type="protein sequence ID" value="SFB32177.1"/>
    <property type="molecule type" value="Genomic_DNA"/>
</dbReference>
<feature type="domain" description="RagB/SusD" evidence="6">
    <location>
        <begin position="371"/>
        <end position="493"/>
    </location>
</feature>
<gene>
    <name evidence="8" type="ORF">SAMN04489723_107134</name>
</gene>
<keyword evidence="3" id="KW-0732">Signal</keyword>
<dbReference type="Pfam" id="PF07980">
    <property type="entry name" value="SusD_RagB"/>
    <property type="match status" value="1"/>
</dbReference>
<dbReference type="Proteomes" id="UP000198790">
    <property type="component" value="Unassembled WGS sequence"/>
</dbReference>
<dbReference type="SUPFAM" id="SSF48452">
    <property type="entry name" value="TPR-like"/>
    <property type="match status" value="1"/>
</dbReference>
<evidence type="ECO:0000256" key="2">
    <source>
        <dbReference type="ARBA" id="ARBA00006275"/>
    </source>
</evidence>
<dbReference type="STRING" id="237018.SAMN04489723_107134"/>
<dbReference type="AlphaFoldDB" id="A0A1I1A2T3"/>
<sequence>MKIKNIYKYFAVTMTTLLTVGCSDYLEEKPFSQLAPENFLKTKEGIESLMGAAYANASNMVSNNSIYVFAADEWITDFAYQSGDGVNATALQYINFTWDASIGLLQGENWDYPYRAIRDANLVLENLDALEVSESQKTIYKAEARFIRATCYIKLFWKFGPVPLRTSTEDEVQLPRASTEELSSFIETELIAALADLPAPGQEANYARAHKAAAQGWLSNFYLNNKDWQKSADFAKQIMDQWNYDLFPVYEDLFKVENERNSEYIWVRPAKTSADRRASNSWMNTAFPIGFASDPRTGLQFSNAWRNWPNESRIRDKFYFSFGENDKRKDLILHEYINTDGNLISLLDEVDNTRSFKYWPDPEGVNASFGNDIPEIRFAEILLNRAEALNELNGPNQESVDLINRIRARAGIETSLKLSDFASKEELRMQVLDERGWEFYSEGKRRLDLIRMDKLIEFAHARGATNAKPFHRLYPIPFATMDANPLLTQNEGY</sequence>
<evidence type="ECO:0000313" key="8">
    <source>
        <dbReference type="EMBL" id="SFB32177.1"/>
    </source>
</evidence>
<accession>A0A1I1A2T3</accession>